<dbReference type="InterPro" id="IPR033479">
    <property type="entry name" value="dCache_1"/>
</dbReference>
<dbReference type="GO" id="GO:0000155">
    <property type="term" value="F:phosphorelay sensor kinase activity"/>
    <property type="evidence" value="ECO:0007669"/>
    <property type="project" value="TreeGrafter"/>
</dbReference>
<sequence length="374" mass="42032">MKSIKIKLALIANLMAVLCLVILGVVTFMFVKNEIYTEVVNAETNYVKTAKNSMESFRARNIAALKSLEKNILKHSLSRLDNQEALMQFVGQDLKTFRDAGRFLAVYIAQPSGELLVSDLDSDSKNLDFGIYGKADNYDARTRDYYKEALKTNEIHITPSYIDVTTGLPCFTYAVALHKDGKFIGVLAVDVLVTDLQKEFENLPGRTFVFDSENQVFASTDKEMLNSNNDISVIANVAKERADYEHFEYIKPEDKSERFGICARTMGNYTVCVGENISKIESPVYKIAFIQITIVIFTSIASVILLYFIISYFLSPLSFIQSGLNSFFDFINHKTQDISTINVNTSDEFGQMAKAINENILATKQGLDQDKQAV</sequence>
<dbReference type="GO" id="GO:0005886">
    <property type="term" value="C:plasma membrane"/>
    <property type="evidence" value="ECO:0007669"/>
    <property type="project" value="UniProtKB-SubCell"/>
</dbReference>
<evidence type="ECO:0000256" key="8">
    <source>
        <dbReference type="ARBA" id="ARBA00022777"/>
    </source>
</evidence>
<evidence type="ECO:0000256" key="9">
    <source>
        <dbReference type="ARBA" id="ARBA00022989"/>
    </source>
</evidence>
<evidence type="ECO:0000256" key="1">
    <source>
        <dbReference type="ARBA" id="ARBA00000085"/>
    </source>
</evidence>
<evidence type="ECO:0000256" key="5">
    <source>
        <dbReference type="ARBA" id="ARBA00022553"/>
    </source>
</evidence>
<keyword evidence="7 11" id="KW-0812">Transmembrane</keyword>
<dbReference type="RefSeq" id="WP_205713183.1">
    <property type="nucleotide sequence ID" value="NZ_VDBS01000039.1"/>
</dbReference>
<dbReference type="PANTHER" id="PTHR45528">
    <property type="entry name" value="SENSOR HISTIDINE KINASE CPXA"/>
    <property type="match status" value="1"/>
</dbReference>
<feature type="transmembrane region" description="Helical" evidence="11">
    <location>
        <begin position="12"/>
        <end position="31"/>
    </location>
</feature>
<evidence type="ECO:0000256" key="11">
    <source>
        <dbReference type="SAM" id="Phobius"/>
    </source>
</evidence>
<keyword evidence="10 11" id="KW-0472">Membrane</keyword>
<keyword evidence="5" id="KW-0597">Phosphoprotein</keyword>
<evidence type="ECO:0000256" key="2">
    <source>
        <dbReference type="ARBA" id="ARBA00004651"/>
    </source>
</evidence>
<dbReference type="CDD" id="cd12913">
    <property type="entry name" value="PDC1_MCP_like"/>
    <property type="match status" value="1"/>
</dbReference>
<proteinExistence type="predicted"/>
<keyword evidence="8" id="KW-0418">Kinase</keyword>
<evidence type="ECO:0000259" key="12">
    <source>
        <dbReference type="Pfam" id="PF02743"/>
    </source>
</evidence>
<evidence type="ECO:0000256" key="3">
    <source>
        <dbReference type="ARBA" id="ARBA00012438"/>
    </source>
</evidence>
<evidence type="ECO:0000256" key="6">
    <source>
        <dbReference type="ARBA" id="ARBA00022679"/>
    </source>
</evidence>
<dbReference type="EC" id="2.7.13.3" evidence="3"/>
<dbReference type="SUPFAM" id="SSF103190">
    <property type="entry name" value="Sensory domain-like"/>
    <property type="match status" value="1"/>
</dbReference>
<accession>A0AAX2UIA4</accession>
<feature type="non-terminal residue" evidence="13">
    <location>
        <position position="374"/>
    </location>
</feature>
<name>A0AAX2UIA4_9BACT</name>
<dbReference type="AlphaFoldDB" id="A0AAX2UIA4"/>
<reference evidence="13 14" key="1">
    <citation type="submission" date="2019-05" db="EMBL/GenBank/DDBJ databases">
        <title>Draft genomes of eight strains of Campylobacter helveticus isolated from cats and a dog in New Zealand.</title>
        <authorList>
            <person name="Bojanic K."/>
            <person name="Midwinter A.C."/>
            <person name="Biggs P.J."/>
            <person name="Acke E."/>
            <person name="Cornelius A.J."/>
            <person name="Marshall J.C."/>
        </authorList>
    </citation>
    <scope>NUCLEOTIDE SEQUENCE [LARGE SCALE GENOMIC DNA]</scope>
    <source>
        <strain evidence="13 14">ACP123b</strain>
    </source>
</reference>
<dbReference type="Gene3D" id="3.30.450.20">
    <property type="entry name" value="PAS domain"/>
    <property type="match status" value="2"/>
</dbReference>
<dbReference type="PANTHER" id="PTHR45528:SF10">
    <property type="entry name" value="METHYL-ACCEPTING CHEMOTAXIS PROTEIN"/>
    <property type="match status" value="1"/>
</dbReference>
<organism evidence="13 14">
    <name type="scientific">Campylobacter helveticus</name>
    <dbReference type="NCBI Taxonomy" id="28898"/>
    <lineage>
        <taxon>Bacteria</taxon>
        <taxon>Pseudomonadati</taxon>
        <taxon>Campylobacterota</taxon>
        <taxon>Epsilonproteobacteria</taxon>
        <taxon>Campylobacterales</taxon>
        <taxon>Campylobacteraceae</taxon>
        <taxon>Campylobacter</taxon>
    </lineage>
</organism>
<dbReference type="Pfam" id="PF02743">
    <property type="entry name" value="dCache_1"/>
    <property type="match status" value="1"/>
</dbReference>
<keyword evidence="6" id="KW-0808">Transferase</keyword>
<evidence type="ECO:0000256" key="10">
    <source>
        <dbReference type="ARBA" id="ARBA00023136"/>
    </source>
</evidence>
<evidence type="ECO:0000313" key="13">
    <source>
        <dbReference type="EMBL" id="TNB57410.1"/>
    </source>
</evidence>
<dbReference type="InterPro" id="IPR029151">
    <property type="entry name" value="Sensor-like_sf"/>
</dbReference>
<evidence type="ECO:0000313" key="14">
    <source>
        <dbReference type="Proteomes" id="UP000306813"/>
    </source>
</evidence>
<gene>
    <name evidence="13" type="ORF">FDW42_05315</name>
</gene>
<dbReference type="EMBL" id="VDBS01000039">
    <property type="protein sequence ID" value="TNB57410.1"/>
    <property type="molecule type" value="Genomic_DNA"/>
</dbReference>
<dbReference type="InterPro" id="IPR050398">
    <property type="entry name" value="HssS/ArlS-like"/>
</dbReference>
<protein>
    <recommendedName>
        <fullName evidence="3">histidine kinase</fullName>
        <ecNumber evidence="3">2.7.13.3</ecNumber>
    </recommendedName>
</protein>
<dbReference type="Proteomes" id="UP000306813">
    <property type="component" value="Unassembled WGS sequence"/>
</dbReference>
<comment type="subcellular location">
    <subcellularLocation>
        <location evidence="2">Cell membrane</location>
        <topology evidence="2">Multi-pass membrane protein</topology>
    </subcellularLocation>
</comment>
<comment type="caution">
    <text evidence="13">The sequence shown here is derived from an EMBL/GenBank/DDBJ whole genome shotgun (WGS) entry which is preliminary data.</text>
</comment>
<evidence type="ECO:0000256" key="7">
    <source>
        <dbReference type="ARBA" id="ARBA00022692"/>
    </source>
</evidence>
<evidence type="ECO:0000256" key="4">
    <source>
        <dbReference type="ARBA" id="ARBA00022475"/>
    </source>
</evidence>
<comment type="catalytic activity">
    <reaction evidence="1">
        <text>ATP + protein L-histidine = ADP + protein N-phospho-L-histidine.</text>
        <dbReference type="EC" id="2.7.13.3"/>
    </reaction>
</comment>
<feature type="transmembrane region" description="Helical" evidence="11">
    <location>
        <begin position="288"/>
        <end position="314"/>
    </location>
</feature>
<keyword evidence="9 11" id="KW-1133">Transmembrane helix</keyword>
<feature type="domain" description="Cache" evidence="12">
    <location>
        <begin position="52"/>
        <end position="251"/>
    </location>
</feature>
<keyword evidence="4" id="KW-1003">Cell membrane</keyword>